<dbReference type="Pfam" id="PF05617">
    <property type="entry name" value="Prolamin_like"/>
    <property type="match status" value="3"/>
</dbReference>
<organism evidence="2 3">
    <name type="scientific">Juglans regia</name>
    <name type="common">English walnut</name>
    <dbReference type="NCBI Taxonomy" id="51240"/>
    <lineage>
        <taxon>Eukaryota</taxon>
        <taxon>Viridiplantae</taxon>
        <taxon>Streptophyta</taxon>
        <taxon>Embryophyta</taxon>
        <taxon>Tracheophyta</taxon>
        <taxon>Spermatophyta</taxon>
        <taxon>Magnoliopsida</taxon>
        <taxon>eudicotyledons</taxon>
        <taxon>Gunneridae</taxon>
        <taxon>Pentapetalae</taxon>
        <taxon>rosids</taxon>
        <taxon>fabids</taxon>
        <taxon>Fagales</taxon>
        <taxon>Juglandaceae</taxon>
        <taxon>Juglans</taxon>
    </lineage>
</organism>
<name>A0A2I4EMR3_JUGRE</name>
<protein>
    <submittedName>
        <fullName evidence="3">Uncharacterized protein LOC108990998</fullName>
    </submittedName>
</protein>
<dbReference type="KEGG" id="jre:108990998"/>
<dbReference type="GO" id="GO:0031982">
    <property type="term" value="C:vesicle"/>
    <property type="evidence" value="ECO:0000318"/>
    <property type="project" value="GO_Central"/>
</dbReference>
<dbReference type="STRING" id="51240.A0A2I4EMR3"/>
<dbReference type="Proteomes" id="UP000235220">
    <property type="component" value="Chromosome 1"/>
</dbReference>
<sequence length="352" mass="37444">MPQEIFPHCIPLKTSIHTTGFSTSISTVAPKSQKNTAPMLLILAFLVVWVLTCQAQLPPLSGLLPSLVTFPGQTRECWSPLANISGCPEEISGSLVNGQFSITGPVCCKAIMEIPDNCWSKIIPFNPVFPTLIRNSCARGAAVDPAPKRIEHVQARKPSVSGLLPLQPVNRAMRQCWSSLANVPGCLVEILNSLFTGEIGAYGAACCEAITRISDSCWTQLFPFNPFFPSLVIDSCAAGSSPTRIGPNMAAKHSSPGPSTLPFLGLSPAGQSGQDIARCWSSLSSVEGCVSDIYGSLSRGQFRGIGTACCRAITDVNDICWPQMFPFNPLFPPLLYSNCASIGGEARAPTGI</sequence>
<dbReference type="GO" id="GO:2000008">
    <property type="term" value="P:regulation of protein localization to cell surface"/>
    <property type="evidence" value="ECO:0000318"/>
    <property type="project" value="GO_Central"/>
</dbReference>
<dbReference type="OrthoDB" id="1887119at2759"/>
<dbReference type="PANTHER" id="PTHR31181:SF67">
    <property type="entry name" value="PROLAMIN-LIKE PROTEIN (DUF1278)"/>
    <property type="match status" value="1"/>
</dbReference>
<dbReference type="GeneID" id="108990998"/>
<keyword evidence="2" id="KW-1185">Reference proteome</keyword>
<evidence type="ECO:0000313" key="2">
    <source>
        <dbReference type="Proteomes" id="UP000235220"/>
    </source>
</evidence>
<dbReference type="Gramene" id="Jr01_30730_p1">
    <property type="protein sequence ID" value="cds.Jr01_30730_p1"/>
    <property type="gene ID" value="Jr01_30730"/>
</dbReference>
<reference evidence="3" key="1">
    <citation type="submission" date="2025-08" db="UniProtKB">
        <authorList>
            <consortium name="RefSeq"/>
        </authorList>
    </citation>
    <scope>IDENTIFICATION</scope>
    <source>
        <tissue evidence="3">Leaves</tissue>
    </source>
</reference>
<dbReference type="RefSeq" id="XP_018820686.2">
    <property type="nucleotide sequence ID" value="XM_018965141.2"/>
</dbReference>
<accession>A0A2I4EMR3</accession>
<dbReference type="PANTHER" id="PTHR31181">
    <property type="entry name" value="EGG CELL-SECRETED PROTEIN 1.4"/>
    <property type="match status" value="1"/>
</dbReference>
<dbReference type="AlphaFoldDB" id="A0A2I4EMR3"/>
<keyword evidence="1" id="KW-0732">Signal</keyword>
<dbReference type="InterPro" id="IPR008502">
    <property type="entry name" value="Prolamin-like"/>
</dbReference>
<dbReference type="GO" id="GO:0080155">
    <property type="term" value="P:regulation of double fertilization forming a zygote and endosperm"/>
    <property type="evidence" value="ECO:0000318"/>
    <property type="project" value="GO_Central"/>
</dbReference>
<evidence type="ECO:0000256" key="1">
    <source>
        <dbReference type="ARBA" id="ARBA00022729"/>
    </source>
</evidence>
<proteinExistence type="predicted"/>
<dbReference type="GO" id="GO:0005576">
    <property type="term" value="C:extracellular region"/>
    <property type="evidence" value="ECO:0000318"/>
    <property type="project" value="GO_Central"/>
</dbReference>
<gene>
    <name evidence="3" type="primary">LOC108990998</name>
</gene>
<dbReference type="GO" id="GO:0009567">
    <property type="term" value="P:double fertilization forming a zygote and endosperm"/>
    <property type="evidence" value="ECO:0000318"/>
    <property type="project" value="GO_Central"/>
</dbReference>
<evidence type="ECO:0000313" key="3">
    <source>
        <dbReference type="RefSeq" id="XP_018820686.2"/>
    </source>
</evidence>